<dbReference type="EMBL" id="LAZR01030482">
    <property type="protein sequence ID" value="KKL56472.1"/>
    <property type="molecule type" value="Genomic_DNA"/>
</dbReference>
<dbReference type="InterPro" id="IPR029063">
    <property type="entry name" value="SAM-dependent_MTases_sf"/>
</dbReference>
<dbReference type="AlphaFoldDB" id="A0A0F9FZB7"/>
<accession>A0A0F9FZB7</accession>
<dbReference type="PANTHER" id="PTHR44068">
    <property type="entry name" value="ZGC:194242"/>
    <property type="match status" value="1"/>
</dbReference>
<evidence type="ECO:0000313" key="3">
    <source>
        <dbReference type="EMBL" id="KKL56472.1"/>
    </source>
</evidence>
<name>A0A0F9FZB7_9ZZZZ</name>
<dbReference type="PANTHER" id="PTHR44068:SF11">
    <property type="entry name" value="GERANYL DIPHOSPHATE 2-C-METHYLTRANSFERASE"/>
    <property type="match status" value="1"/>
</dbReference>
<dbReference type="InterPro" id="IPR050447">
    <property type="entry name" value="Erg6_SMT_methyltransf"/>
</dbReference>
<reference evidence="3" key="1">
    <citation type="journal article" date="2015" name="Nature">
        <title>Complex archaea that bridge the gap between prokaryotes and eukaryotes.</title>
        <authorList>
            <person name="Spang A."/>
            <person name="Saw J.H."/>
            <person name="Jorgensen S.L."/>
            <person name="Zaremba-Niedzwiedzka K."/>
            <person name="Martijn J."/>
            <person name="Lind A.E."/>
            <person name="van Eijk R."/>
            <person name="Schleper C."/>
            <person name="Guy L."/>
            <person name="Ettema T.J."/>
        </authorList>
    </citation>
    <scope>NUCLEOTIDE SEQUENCE</scope>
</reference>
<sequence length="259" mass="31043">MATKEEIHKFWSQHLPQMSYSDKEEYTREYFDEIEKKRYETYYKYLPKILQWNKYKDKKVLEIGCGVGTEILQFAKNESIVIGIDLTKKAIEITKKRFELYKFKRKFMQADAENLPFEDNTFDLVYSLGVLHHTPNTKKAIREAYRVLKPNGKIIILLYAKGWKYYLLTSFFYNFVPEHKKNNTTETFGCPLVKIYSRKEVKRLFDFPVKIVRYRMGCYFDYKMKAFGITLMPDFIVNLAKILRLERIIGENWVITNGK</sequence>
<organism evidence="3">
    <name type="scientific">marine sediment metagenome</name>
    <dbReference type="NCBI Taxonomy" id="412755"/>
    <lineage>
        <taxon>unclassified sequences</taxon>
        <taxon>metagenomes</taxon>
        <taxon>ecological metagenomes</taxon>
    </lineage>
</organism>
<dbReference type="InterPro" id="IPR013216">
    <property type="entry name" value="Methyltransf_11"/>
</dbReference>
<keyword evidence="1" id="KW-0808">Transferase</keyword>
<proteinExistence type="predicted"/>
<dbReference type="SUPFAM" id="SSF53335">
    <property type="entry name" value="S-adenosyl-L-methionine-dependent methyltransferases"/>
    <property type="match status" value="1"/>
</dbReference>
<dbReference type="GO" id="GO:0008757">
    <property type="term" value="F:S-adenosylmethionine-dependent methyltransferase activity"/>
    <property type="evidence" value="ECO:0007669"/>
    <property type="project" value="InterPro"/>
</dbReference>
<comment type="caution">
    <text evidence="3">The sequence shown here is derived from an EMBL/GenBank/DDBJ whole genome shotgun (WGS) entry which is preliminary data.</text>
</comment>
<dbReference type="CDD" id="cd02440">
    <property type="entry name" value="AdoMet_MTases"/>
    <property type="match status" value="1"/>
</dbReference>
<dbReference type="Gene3D" id="3.40.50.150">
    <property type="entry name" value="Vaccinia Virus protein VP39"/>
    <property type="match status" value="1"/>
</dbReference>
<protein>
    <recommendedName>
        <fullName evidence="2">Methyltransferase type 11 domain-containing protein</fullName>
    </recommendedName>
</protein>
<gene>
    <name evidence="3" type="ORF">LCGC14_2245090</name>
</gene>
<feature type="domain" description="Methyltransferase type 11" evidence="2">
    <location>
        <begin position="61"/>
        <end position="156"/>
    </location>
</feature>
<evidence type="ECO:0000259" key="2">
    <source>
        <dbReference type="Pfam" id="PF08241"/>
    </source>
</evidence>
<evidence type="ECO:0000256" key="1">
    <source>
        <dbReference type="ARBA" id="ARBA00022679"/>
    </source>
</evidence>
<dbReference type="Pfam" id="PF08241">
    <property type="entry name" value="Methyltransf_11"/>
    <property type="match status" value="1"/>
</dbReference>